<comment type="subcellular location">
    <subcellularLocation>
        <location evidence="10">Cell membrane</location>
        <topology evidence="10">Peripheral membrane protein</topology>
        <orientation evidence="10">Cytoplasmic side</orientation>
    </subcellularLocation>
</comment>
<keyword evidence="2 10" id="KW-0132">Cell division</keyword>
<gene>
    <name evidence="10 13" type="primary">murG</name>
    <name evidence="13" type="ORF">KME15_07150</name>
</gene>
<evidence type="ECO:0000256" key="6">
    <source>
        <dbReference type="ARBA" id="ARBA00022984"/>
    </source>
</evidence>
<feature type="binding site" evidence="10">
    <location>
        <position position="294"/>
    </location>
    <ligand>
        <name>UDP-N-acetyl-alpha-D-glucosamine</name>
        <dbReference type="ChEBI" id="CHEBI:57705"/>
    </ligand>
</feature>
<keyword evidence="5 10" id="KW-0133">Cell shape</keyword>
<dbReference type="GO" id="GO:0071555">
    <property type="term" value="P:cell wall organization"/>
    <property type="evidence" value="ECO:0007669"/>
    <property type="project" value="UniProtKB-KW"/>
</dbReference>
<dbReference type="PANTHER" id="PTHR21015:SF22">
    <property type="entry name" value="GLYCOSYLTRANSFERASE"/>
    <property type="match status" value="1"/>
</dbReference>
<dbReference type="Gene3D" id="3.40.50.2000">
    <property type="entry name" value="Glycogen Phosphorylase B"/>
    <property type="match status" value="2"/>
</dbReference>
<comment type="caution">
    <text evidence="13">The sequence shown here is derived from an EMBL/GenBank/DDBJ whole genome shotgun (WGS) entry which is preliminary data.</text>
</comment>
<evidence type="ECO:0000256" key="7">
    <source>
        <dbReference type="ARBA" id="ARBA00023136"/>
    </source>
</evidence>
<evidence type="ECO:0000256" key="8">
    <source>
        <dbReference type="ARBA" id="ARBA00023306"/>
    </source>
</evidence>
<comment type="function">
    <text evidence="10">Cell wall formation. Catalyzes the transfer of a GlcNAc subunit on undecaprenyl-pyrophosphoryl-MurNAc-pentapeptide (lipid intermediate I) to form undecaprenyl-pyrophosphoryl-MurNAc-(pentapeptide)GlcNAc (lipid intermediate II).</text>
</comment>
<feature type="domain" description="Glycosyl transferase family 28 C-terminal" evidence="12">
    <location>
        <begin position="194"/>
        <end position="352"/>
    </location>
</feature>
<comment type="similarity">
    <text evidence="10">Belongs to the glycosyltransferase 28 family. MurG subfamily.</text>
</comment>
<keyword evidence="7 10" id="KW-0472">Membrane</keyword>
<proteinExistence type="inferred from homology"/>
<dbReference type="NCBIfam" id="TIGR01133">
    <property type="entry name" value="murG"/>
    <property type="match status" value="1"/>
</dbReference>
<evidence type="ECO:0000256" key="3">
    <source>
        <dbReference type="ARBA" id="ARBA00022676"/>
    </source>
</evidence>
<keyword evidence="6 10" id="KW-0573">Peptidoglycan synthesis</keyword>
<dbReference type="GO" id="GO:0050511">
    <property type="term" value="F:undecaprenyldiphospho-muramoylpentapeptide beta-N-acetylglucosaminyltransferase activity"/>
    <property type="evidence" value="ECO:0007669"/>
    <property type="project" value="UniProtKB-UniRule"/>
</dbReference>
<dbReference type="PANTHER" id="PTHR21015">
    <property type="entry name" value="UDP-N-ACETYLGLUCOSAMINE--N-ACETYLMURAMYL-(PENTAPEPTIDE) PYROPHOSPHORYL-UNDECAPRENOL N-ACETYLGLUCOSAMINE TRANSFERASE 1"/>
    <property type="match status" value="1"/>
</dbReference>
<evidence type="ECO:0000256" key="5">
    <source>
        <dbReference type="ARBA" id="ARBA00022960"/>
    </source>
</evidence>
<dbReference type="GO" id="GO:0051301">
    <property type="term" value="P:cell division"/>
    <property type="evidence" value="ECO:0007669"/>
    <property type="project" value="UniProtKB-KW"/>
</dbReference>
<evidence type="ECO:0000313" key="14">
    <source>
        <dbReference type="Proteomes" id="UP000757435"/>
    </source>
</evidence>
<dbReference type="Pfam" id="PF03033">
    <property type="entry name" value="Glyco_transf_28"/>
    <property type="match status" value="1"/>
</dbReference>
<feature type="binding site" evidence="10">
    <location>
        <begin position="15"/>
        <end position="17"/>
    </location>
    <ligand>
        <name>UDP-N-acetyl-alpha-D-glucosamine</name>
        <dbReference type="ChEBI" id="CHEBI:57705"/>
    </ligand>
</feature>
<dbReference type="SUPFAM" id="SSF53756">
    <property type="entry name" value="UDP-Glycosyltransferase/glycogen phosphorylase"/>
    <property type="match status" value="1"/>
</dbReference>
<comment type="catalytic activity">
    <reaction evidence="10">
        <text>di-trans,octa-cis-undecaprenyl diphospho-N-acetyl-alpha-D-muramoyl-L-alanyl-D-glutamyl-meso-2,6-diaminopimeloyl-D-alanyl-D-alanine + UDP-N-acetyl-alpha-D-glucosamine = di-trans,octa-cis-undecaprenyl diphospho-[N-acetyl-alpha-D-glucosaminyl-(1-&gt;4)]-N-acetyl-alpha-D-muramoyl-L-alanyl-D-glutamyl-meso-2,6-diaminopimeloyl-D-alanyl-D-alanine + UDP + H(+)</text>
        <dbReference type="Rhea" id="RHEA:31227"/>
        <dbReference type="ChEBI" id="CHEBI:15378"/>
        <dbReference type="ChEBI" id="CHEBI:57705"/>
        <dbReference type="ChEBI" id="CHEBI:58223"/>
        <dbReference type="ChEBI" id="CHEBI:61387"/>
        <dbReference type="ChEBI" id="CHEBI:61388"/>
        <dbReference type="EC" id="2.4.1.227"/>
    </reaction>
</comment>
<keyword evidence="1 10" id="KW-1003">Cell membrane</keyword>
<dbReference type="EMBL" id="JAHHHD010000005">
    <property type="protein sequence ID" value="MBW4658433.1"/>
    <property type="molecule type" value="Genomic_DNA"/>
</dbReference>
<feature type="domain" description="Glycosyltransferase family 28 N-terminal" evidence="11">
    <location>
        <begin position="9"/>
        <end position="142"/>
    </location>
</feature>
<name>A0A951UN73_9CYAN</name>
<comment type="caution">
    <text evidence="10">Lacks conserved residue(s) required for the propagation of feature annotation.</text>
</comment>
<organism evidence="13 14">
    <name type="scientific">Drouetiella hepatica Uher 2000/2452</name>
    <dbReference type="NCBI Taxonomy" id="904376"/>
    <lineage>
        <taxon>Bacteria</taxon>
        <taxon>Bacillati</taxon>
        <taxon>Cyanobacteriota</taxon>
        <taxon>Cyanophyceae</taxon>
        <taxon>Oculatellales</taxon>
        <taxon>Oculatellaceae</taxon>
        <taxon>Drouetiella</taxon>
    </lineage>
</organism>
<evidence type="ECO:0000256" key="10">
    <source>
        <dbReference type="HAMAP-Rule" id="MF_00033"/>
    </source>
</evidence>
<dbReference type="InterPro" id="IPR004276">
    <property type="entry name" value="GlycoTrans_28_N"/>
</dbReference>
<dbReference type="GO" id="GO:0005886">
    <property type="term" value="C:plasma membrane"/>
    <property type="evidence" value="ECO:0007669"/>
    <property type="project" value="UniProtKB-SubCell"/>
</dbReference>
<reference evidence="13" key="1">
    <citation type="submission" date="2021-05" db="EMBL/GenBank/DDBJ databases">
        <authorList>
            <person name="Pietrasiak N."/>
            <person name="Ward R."/>
            <person name="Stajich J.E."/>
            <person name="Kurbessoian T."/>
        </authorList>
    </citation>
    <scope>NUCLEOTIDE SEQUENCE</scope>
    <source>
        <strain evidence="13">UHER 2000/2452</strain>
    </source>
</reference>
<dbReference type="Pfam" id="PF04101">
    <property type="entry name" value="Glyco_tran_28_C"/>
    <property type="match status" value="1"/>
</dbReference>
<evidence type="ECO:0000259" key="12">
    <source>
        <dbReference type="Pfam" id="PF04101"/>
    </source>
</evidence>
<feature type="binding site" evidence="10">
    <location>
        <position position="165"/>
    </location>
    <ligand>
        <name>UDP-N-acetyl-alpha-D-glucosamine</name>
        <dbReference type="ChEBI" id="CHEBI:57705"/>
    </ligand>
</feature>
<keyword evidence="8 10" id="KW-0131">Cell cycle</keyword>
<evidence type="ECO:0000256" key="2">
    <source>
        <dbReference type="ARBA" id="ARBA00022618"/>
    </source>
</evidence>
<dbReference type="GO" id="GO:0009252">
    <property type="term" value="P:peptidoglycan biosynthetic process"/>
    <property type="evidence" value="ECO:0007669"/>
    <property type="project" value="UniProtKB-UniRule"/>
</dbReference>
<dbReference type="AlphaFoldDB" id="A0A951UN73"/>
<protein>
    <recommendedName>
        <fullName evidence="10">UDP-N-acetylglucosamine--N-acetylmuramyl-(pentapeptide) pyrophosphoryl-undecaprenol N-acetylglucosamine transferase</fullName>
        <ecNumber evidence="10">2.4.1.227</ecNumber>
    </recommendedName>
    <alternativeName>
        <fullName evidence="10">Undecaprenyl-PP-MurNAc-pentapeptide-UDPGlcNAc GlcNAc transferase</fullName>
    </alternativeName>
</protein>
<evidence type="ECO:0000259" key="11">
    <source>
        <dbReference type="Pfam" id="PF03033"/>
    </source>
</evidence>
<keyword evidence="3 10" id="KW-0328">Glycosyltransferase</keyword>
<dbReference type="InterPro" id="IPR007235">
    <property type="entry name" value="Glyco_trans_28_C"/>
</dbReference>
<feature type="binding site" evidence="10">
    <location>
        <position position="200"/>
    </location>
    <ligand>
        <name>UDP-N-acetyl-alpha-D-glucosamine</name>
        <dbReference type="ChEBI" id="CHEBI:57705"/>
    </ligand>
</feature>
<feature type="binding site" evidence="10">
    <location>
        <position position="124"/>
    </location>
    <ligand>
        <name>UDP-N-acetyl-alpha-D-glucosamine</name>
        <dbReference type="ChEBI" id="CHEBI:57705"/>
    </ligand>
</feature>
<dbReference type="InterPro" id="IPR006009">
    <property type="entry name" value="GlcNAc_MurG"/>
</dbReference>
<dbReference type="GO" id="GO:0008360">
    <property type="term" value="P:regulation of cell shape"/>
    <property type="evidence" value="ECO:0007669"/>
    <property type="project" value="UniProtKB-KW"/>
</dbReference>
<dbReference type="GO" id="GO:0005975">
    <property type="term" value="P:carbohydrate metabolic process"/>
    <property type="evidence" value="ECO:0007669"/>
    <property type="project" value="InterPro"/>
</dbReference>
<accession>A0A951UN73</accession>
<dbReference type="EC" id="2.4.1.227" evidence="10"/>
<dbReference type="HAMAP" id="MF_00033">
    <property type="entry name" value="MurG"/>
    <property type="match status" value="1"/>
</dbReference>
<dbReference type="Proteomes" id="UP000757435">
    <property type="component" value="Unassembled WGS sequence"/>
</dbReference>
<reference evidence="13" key="2">
    <citation type="journal article" date="2022" name="Microbiol. Resour. Announc.">
        <title>Metagenome Sequencing to Explore Phylogenomics of Terrestrial Cyanobacteria.</title>
        <authorList>
            <person name="Ward R.D."/>
            <person name="Stajich J.E."/>
            <person name="Johansen J.R."/>
            <person name="Huntemann M."/>
            <person name="Clum A."/>
            <person name="Foster B."/>
            <person name="Foster B."/>
            <person name="Roux S."/>
            <person name="Palaniappan K."/>
            <person name="Varghese N."/>
            <person name="Mukherjee S."/>
            <person name="Reddy T.B.K."/>
            <person name="Daum C."/>
            <person name="Copeland A."/>
            <person name="Chen I.A."/>
            <person name="Ivanova N.N."/>
            <person name="Kyrpides N.C."/>
            <person name="Shapiro N."/>
            <person name="Eloe-Fadrosh E.A."/>
            <person name="Pietrasiak N."/>
        </authorList>
    </citation>
    <scope>NUCLEOTIDE SEQUENCE</scope>
    <source>
        <strain evidence="13">UHER 2000/2452</strain>
    </source>
</reference>
<evidence type="ECO:0000313" key="13">
    <source>
        <dbReference type="EMBL" id="MBW4658433.1"/>
    </source>
</evidence>
<evidence type="ECO:0000256" key="4">
    <source>
        <dbReference type="ARBA" id="ARBA00022679"/>
    </source>
</evidence>
<comment type="pathway">
    <text evidence="10">Cell wall biogenesis; peptidoglycan biosynthesis.</text>
</comment>
<keyword evidence="4 10" id="KW-0808">Transferase</keyword>
<sequence>MPQSLPKLLIAASGTGGHLFPAIATAEQLTDFQIEWLGVPDRLERQLVPDRYSMHTIRVEGFQQRFGIGTLKIFSRLLLSILKVRQLLQQGSFQALLTTGGYIAAPSILAARSLGLPVVLHESNALPGKVTRWLSPFCDVVAIGFAAAADRLPRAKTVCVGTPVRSQFRPLANLAMNLPSAQLDLPIPADAPLIVVFGGSQGAVGLNKLVRQAASAWFDAGFWVVHLTGESDPDAQTLSHPQYFCLPFYDNMAGLLQRADLAISRAGAGSLTELAVTATPSILIPYPYAAEDHQSYNAAIFKAANAALVFQQSELTSDLLESKVLHLLRSPDQLHSMAVAAGNLATADSAEQLAAIVRQLVKASVSR</sequence>
<dbReference type="CDD" id="cd03785">
    <property type="entry name" value="GT28_MurG"/>
    <property type="match status" value="1"/>
</dbReference>
<evidence type="ECO:0000256" key="9">
    <source>
        <dbReference type="ARBA" id="ARBA00023316"/>
    </source>
</evidence>
<keyword evidence="9 10" id="KW-0961">Cell wall biogenesis/degradation</keyword>
<evidence type="ECO:0000256" key="1">
    <source>
        <dbReference type="ARBA" id="ARBA00022475"/>
    </source>
</evidence>